<feature type="transmembrane region" description="Helical" evidence="6">
    <location>
        <begin position="130"/>
        <end position="148"/>
    </location>
</feature>
<feature type="transmembrane region" description="Helical" evidence="6">
    <location>
        <begin position="74"/>
        <end position="96"/>
    </location>
</feature>
<evidence type="ECO:0000256" key="5">
    <source>
        <dbReference type="ARBA" id="ARBA00023136"/>
    </source>
</evidence>
<feature type="domain" description="EamA" evidence="7">
    <location>
        <begin position="16"/>
        <end position="147"/>
    </location>
</feature>
<keyword evidence="2" id="KW-1003">Cell membrane</keyword>
<keyword evidence="9" id="KW-1185">Reference proteome</keyword>
<evidence type="ECO:0000313" key="8">
    <source>
        <dbReference type="EMBL" id="SDQ60812.1"/>
    </source>
</evidence>
<dbReference type="Proteomes" id="UP000183471">
    <property type="component" value="Unassembled WGS sequence"/>
</dbReference>
<dbReference type="InterPro" id="IPR000620">
    <property type="entry name" value="EamA_dom"/>
</dbReference>
<feature type="transmembrane region" description="Helical" evidence="6">
    <location>
        <begin position="252"/>
        <end position="271"/>
    </location>
</feature>
<keyword evidence="4 6" id="KW-1133">Transmembrane helix</keyword>
<evidence type="ECO:0000256" key="1">
    <source>
        <dbReference type="ARBA" id="ARBA00004651"/>
    </source>
</evidence>
<evidence type="ECO:0000256" key="6">
    <source>
        <dbReference type="SAM" id="Phobius"/>
    </source>
</evidence>
<organism evidence="8 9">
    <name type="scientific">Nitrosospira multiformis</name>
    <dbReference type="NCBI Taxonomy" id="1231"/>
    <lineage>
        <taxon>Bacteria</taxon>
        <taxon>Pseudomonadati</taxon>
        <taxon>Pseudomonadota</taxon>
        <taxon>Betaproteobacteria</taxon>
        <taxon>Nitrosomonadales</taxon>
        <taxon>Nitrosomonadaceae</taxon>
        <taxon>Nitrosospira</taxon>
    </lineage>
</organism>
<dbReference type="InterPro" id="IPR037185">
    <property type="entry name" value="EmrE-like"/>
</dbReference>
<dbReference type="SUPFAM" id="SSF103481">
    <property type="entry name" value="Multidrug resistance efflux transporter EmrE"/>
    <property type="match status" value="2"/>
</dbReference>
<dbReference type="PANTHER" id="PTHR42920:SF5">
    <property type="entry name" value="EAMA DOMAIN-CONTAINING PROTEIN"/>
    <property type="match status" value="1"/>
</dbReference>
<evidence type="ECO:0000256" key="3">
    <source>
        <dbReference type="ARBA" id="ARBA00022692"/>
    </source>
</evidence>
<keyword evidence="3 6" id="KW-0812">Transmembrane</keyword>
<reference evidence="8 9" key="1">
    <citation type="submission" date="2016-10" db="EMBL/GenBank/DDBJ databases">
        <authorList>
            <person name="Varghese N."/>
            <person name="Submissions S."/>
        </authorList>
    </citation>
    <scope>NUCLEOTIDE SEQUENCE [LARGE SCALE GENOMIC DNA]</scope>
    <source>
        <strain evidence="8 9">Nl1</strain>
    </source>
</reference>
<accession>A0ABY0TH76</accession>
<feature type="transmembrane region" description="Helical" evidence="6">
    <location>
        <begin position="160"/>
        <end position="179"/>
    </location>
</feature>
<feature type="transmembrane region" description="Helical" evidence="6">
    <location>
        <begin position="102"/>
        <end position="123"/>
    </location>
</feature>
<sequence>MLTKQNNQNKQNLLPVTALLGGAIIWGLLWYPYRVLEQAEISGSIATAITYFIALLLGLVSFRKDLRMSHIAGGEPYLLLGIALFAGWTNLAYVLGVIHGEVMRVLLLFYLAPLWTIVFSRLLLKEKLSLHGYLVIIVSLAGAITMLWEPESGSLLPSSYGDWMGLSAGFMFALLNVLSRKDQYHNVQSKSVAVWMGVTLTGFIYSLFLPDLSVLSSISMDSYLLLFGLGIIVFVLSVVVQYGVTHVPANRAIIIMLFELVVAAVAAYFLTDEAMTLKSWMGGALIVSASLFSARMNRE</sequence>
<feature type="transmembrane region" description="Helical" evidence="6">
    <location>
        <begin position="12"/>
        <end position="31"/>
    </location>
</feature>
<comment type="subcellular location">
    <subcellularLocation>
        <location evidence="1">Cell membrane</location>
        <topology evidence="1">Multi-pass membrane protein</topology>
    </subcellularLocation>
</comment>
<dbReference type="RefSeq" id="WP_074631786.1">
    <property type="nucleotide sequence ID" value="NZ_FNKY01000001.1"/>
</dbReference>
<dbReference type="Pfam" id="PF00892">
    <property type="entry name" value="EamA"/>
    <property type="match status" value="2"/>
</dbReference>
<evidence type="ECO:0000256" key="2">
    <source>
        <dbReference type="ARBA" id="ARBA00022475"/>
    </source>
</evidence>
<feature type="domain" description="EamA" evidence="7">
    <location>
        <begin position="160"/>
        <end position="292"/>
    </location>
</feature>
<evidence type="ECO:0000313" key="9">
    <source>
        <dbReference type="Proteomes" id="UP000183471"/>
    </source>
</evidence>
<feature type="transmembrane region" description="Helical" evidence="6">
    <location>
        <begin position="222"/>
        <end position="240"/>
    </location>
</feature>
<dbReference type="EMBL" id="FNKY01000001">
    <property type="protein sequence ID" value="SDQ60812.1"/>
    <property type="molecule type" value="Genomic_DNA"/>
</dbReference>
<feature type="transmembrane region" description="Helical" evidence="6">
    <location>
        <begin position="43"/>
        <end position="62"/>
    </location>
</feature>
<comment type="caution">
    <text evidence="8">The sequence shown here is derived from an EMBL/GenBank/DDBJ whole genome shotgun (WGS) entry which is preliminary data.</text>
</comment>
<gene>
    <name evidence="8" type="ORF">SAMN05216402_1528</name>
</gene>
<proteinExistence type="predicted"/>
<evidence type="ECO:0000256" key="4">
    <source>
        <dbReference type="ARBA" id="ARBA00022989"/>
    </source>
</evidence>
<keyword evidence="5 6" id="KW-0472">Membrane</keyword>
<name>A0ABY0TH76_9PROT</name>
<protein>
    <submittedName>
        <fullName evidence="8">EamA domain-containing membrane protein RarD</fullName>
    </submittedName>
</protein>
<feature type="transmembrane region" description="Helical" evidence="6">
    <location>
        <begin position="191"/>
        <end position="210"/>
    </location>
</feature>
<evidence type="ECO:0000259" key="7">
    <source>
        <dbReference type="Pfam" id="PF00892"/>
    </source>
</evidence>
<dbReference type="InterPro" id="IPR051258">
    <property type="entry name" value="Diverse_Substrate_Transporter"/>
</dbReference>
<dbReference type="PANTHER" id="PTHR42920">
    <property type="entry name" value="OS03G0707200 PROTEIN-RELATED"/>
    <property type="match status" value="1"/>
</dbReference>